<dbReference type="SUPFAM" id="SSF88723">
    <property type="entry name" value="PIN domain-like"/>
    <property type="match status" value="1"/>
</dbReference>
<evidence type="ECO:0000256" key="1">
    <source>
        <dbReference type="ARBA" id="ARBA00022649"/>
    </source>
</evidence>
<dbReference type="EMBL" id="JAOVZR010000001">
    <property type="protein sequence ID" value="MCY0146417.1"/>
    <property type="molecule type" value="Genomic_DNA"/>
</dbReference>
<comment type="similarity">
    <text evidence="6">Belongs to the PINc/VapC protein family.</text>
</comment>
<gene>
    <name evidence="6" type="primary">vapC</name>
    <name evidence="8" type="ORF">OEG84_01455</name>
</gene>
<keyword evidence="6" id="KW-0800">Toxin</keyword>
<keyword evidence="9" id="KW-1185">Reference proteome</keyword>
<dbReference type="InterPro" id="IPR002716">
    <property type="entry name" value="PIN_dom"/>
</dbReference>
<dbReference type="Proteomes" id="UP001073227">
    <property type="component" value="Unassembled WGS sequence"/>
</dbReference>
<dbReference type="PANTHER" id="PTHR42740">
    <property type="entry name" value="RIBONUCLEASE VAPC3"/>
    <property type="match status" value="1"/>
</dbReference>
<name>A0ABT3Z3U5_9HYPH</name>
<keyword evidence="1 6" id="KW-1277">Toxin-antitoxin system</keyword>
<organism evidence="8 9">
    <name type="scientific">Hoeflea algicola</name>
    <dbReference type="NCBI Taxonomy" id="2983763"/>
    <lineage>
        <taxon>Bacteria</taxon>
        <taxon>Pseudomonadati</taxon>
        <taxon>Pseudomonadota</taxon>
        <taxon>Alphaproteobacteria</taxon>
        <taxon>Hyphomicrobiales</taxon>
        <taxon>Rhizobiaceae</taxon>
        <taxon>Hoeflea</taxon>
    </lineage>
</organism>
<dbReference type="InterPro" id="IPR051749">
    <property type="entry name" value="PINc/VapC_TA_RNase"/>
</dbReference>
<dbReference type="InterPro" id="IPR022907">
    <property type="entry name" value="VapC_family"/>
</dbReference>
<evidence type="ECO:0000256" key="5">
    <source>
        <dbReference type="ARBA" id="ARBA00022842"/>
    </source>
</evidence>
<evidence type="ECO:0000256" key="6">
    <source>
        <dbReference type="HAMAP-Rule" id="MF_00265"/>
    </source>
</evidence>
<comment type="caution">
    <text evidence="8">The sequence shown here is derived from an EMBL/GenBank/DDBJ whole genome shotgun (WGS) entry which is preliminary data.</text>
</comment>
<feature type="binding site" evidence="6">
    <location>
        <position position="5"/>
    </location>
    <ligand>
        <name>Mg(2+)</name>
        <dbReference type="ChEBI" id="CHEBI:18420"/>
    </ligand>
</feature>
<dbReference type="RefSeq" id="WP_267652088.1">
    <property type="nucleotide sequence ID" value="NZ_JAOVZR010000001.1"/>
</dbReference>
<accession>A0ABT3Z3U5</accession>
<evidence type="ECO:0000313" key="9">
    <source>
        <dbReference type="Proteomes" id="UP001073227"/>
    </source>
</evidence>
<evidence type="ECO:0000256" key="4">
    <source>
        <dbReference type="ARBA" id="ARBA00022801"/>
    </source>
</evidence>
<feature type="domain" description="PIN" evidence="7">
    <location>
        <begin position="2"/>
        <end position="121"/>
    </location>
</feature>
<evidence type="ECO:0000313" key="8">
    <source>
        <dbReference type="EMBL" id="MCY0146417.1"/>
    </source>
</evidence>
<keyword evidence="4 6" id="KW-0378">Hydrolase</keyword>
<reference evidence="8" key="1">
    <citation type="submission" date="2022-10" db="EMBL/GenBank/DDBJ databases">
        <title>Hoeflea sp. G2-23, isolated from marine algae.</title>
        <authorList>
            <person name="Kristyanto S."/>
            <person name="Kim J.M."/>
            <person name="Jeon C.O."/>
        </authorList>
    </citation>
    <scope>NUCLEOTIDE SEQUENCE</scope>
    <source>
        <strain evidence="8">G2-23</strain>
    </source>
</reference>
<dbReference type="HAMAP" id="MF_00265">
    <property type="entry name" value="VapC_Nob1"/>
    <property type="match status" value="1"/>
</dbReference>
<dbReference type="InterPro" id="IPR029060">
    <property type="entry name" value="PIN-like_dom_sf"/>
</dbReference>
<dbReference type="CDD" id="cd18760">
    <property type="entry name" value="PIN_MtVapC3-like"/>
    <property type="match status" value="1"/>
</dbReference>
<keyword evidence="5 6" id="KW-0460">Magnesium</keyword>
<keyword evidence="3 6" id="KW-0479">Metal-binding</keyword>
<evidence type="ECO:0000256" key="3">
    <source>
        <dbReference type="ARBA" id="ARBA00022723"/>
    </source>
</evidence>
<comment type="function">
    <text evidence="6">Toxic component of a toxin-antitoxin (TA) system. An RNase.</text>
</comment>
<dbReference type="Gene3D" id="3.40.50.1010">
    <property type="entry name" value="5'-nuclease"/>
    <property type="match status" value="1"/>
</dbReference>
<dbReference type="Pfam" id="PF01850">
    <property type="entry name" value="PIN"/>
    <property type="match status" value="1"/>
</dbReference>
<evidence type="ECO:0000256" key="2">
    <source>
        <dbReference type="ARBA" id="ARBA00022722"/>
    </source>
</evidence>
<sequence>MILVDTSVWIDFFSGRKSTHVDRLKDITDTGRLLVGDLILVELLQGPKHDADVRRLQQAFSDLPVETLCGPLIAPKAAANYRKLRLSGITPRGTVDVIIATWCIESAVPLLHKDRDFEVMERKLGLLSAMSADQFPDP</sequence>
<comment type="cofactor">
    <cofactor evidence="6">
        <name>Mg(2+)</name>
        <dbReference type="ChEBI" id="CHEBI:18420"/>
    </cofactor>
</comment>
<evidence type="ECO:0000259" key="7">
    <source>
        <dbReference type="Pfam" id="PF01850"/>
    </source>
</evidence>
<dbReference type="EC" id="3.1.-.-" evidence="6"/>
<feature type="binding site" evidence="6">
    <location>
        <position position="96"/>
    </location>
    <ligand>
        <name>Mg(2+)</name>
        <dbReference type="ChEBI" id="CHEBI:18420"/>
    </ligand>
</feature>
<proteinExistence type="inferred from homology"/>
<protein>
    <recommendedName>
        <fullName evidence="6">Ribonuclease VapC</fullName>
        <shortName evidence="6">RNase VapC</shortName>
        <ecNumber evidence="6">3.1.-.-</ecNumber>
    </recommendedName>
    <alternativeName>
        <fullName evidence="6">Toxin VapC</fullName>
    </alternativeName>
</protein>
<keyword evidence="2 6" id="KW-0540">Nuclease</keyword>
<dbReference type="PANTHER" id="PTHR42740:SF1">
    <property type="entry name" value="RIBONUCLEASE VAPC3"/>
    <property type="match status" value="1"/>
</dbReference>